<dbReference type="Proteomes" id="UP000689195">
    <property type="component" value="Unassembled WGS sequence"/>
</dbReference>
<dbReference type="FunFam" id="3.40.50.300:FF:000009">
    <property type="entry name" value="CTP synthase"/>
    <property type="match status" value="1"/>
</dbReference>
<dbReference type="InterPro" id="IPR033828">
    <property type="entry name" value="GATase1_CTP_Synthase"/>
</dbReference>
<dbReference type="InterPro" id="IPR017456">
    <property type="entry name" value="CTP_synthase_N"/>
</dbReference>
<dbReference type="GO" id="GO:0046872">
    <property type="term" value="F:metal ion binding"/>
    <property type="evidence" value="ECO:0007669"/>
    <property type="project" value="UniProtKB-KW"/>
</dbReference>
<evidence type="ECO:0000256" key="7">
    <source>
        <dbReference type="ARBA" id="ARBA00022975"/>
    </source>
</evidence>
<proteinExistence type="inferred from homology"/>
<dbReference type="GO" id="GO:0005524">
    <property type="term" value="F:ATP binding"/>
    <property type="evidence" value="ECO:0007669"/>
    <property type="project" value="UniProtKB-KW"/>
</dbReference>
<feature type="transmembrane region" description="Helical" evidence="10">
    <location>
        <begin position="1074"/>
        <end position="1092"/>
    </location>
</feature>
<comment type="caution">
    <text evidence="13">The sequence shown here is derived from an EMBL/GenBank/DDBJ whole genome shotgun (WGS) entry which is preliminary data.</text>
</comment>
<dbReference type="NCBIfam" id="TIGR00337">
    <property type="entry name" value="PyrG"/>
    <property type="match status" value="1"/>
</dbReference>
<keyword evidence="1 9" id="KW-0436">Ligase</keyword>
<dbReference type="GO" id="GO:0042802">
    <property type="term" value="F:identical protein binding"/>
    <property type="evidence" value="ECO:0007669"/>
    <property type="project" value="TreeGrafter"/>
</dbReference>
<evidence type="ECO:0000256" key="3">
    <source>
        <dbReference type="ARBA" id="ARBA00022741"/>
    </source>
</evidence>
<dbReference type="CDD" id="cd01746">
    <property type="entry name" value="GATase1_CTP_Synthase"/>
    <property type="match status" value="1"/>
</dbReference>
<dbReference type="Pfam" id="PF06418">
    <property type="entry name" value="CTP_synth_N"/>
    <property type="match status" value="1"/>
</dbReference>
<keyword evidence="10" id="KW-1133">Transmembrane helix</keyword>
<comment type="similarity">
    <text evidence="9">Belongs to the CTP synthase family.</text>
</comment>
<dbReference type="CDD" id="cd03113">
    <property type="entry name" value="CTPS_N"/>
    <property type="match status" value="1"/>
</dbReference>
<keyword evidence="10" id="KW-0472">Membrane</keyword>
<evidence type="ECO:0000256" key="1">
    <source>
        <dbReference type="ARBA" id="ARBA00022598"/>
    </source>
</evidence>
<dbReference type="EC" id="6.3.4.2" evidence="9"/>
<evidence type="ECO:0000313" key="14">
    <source>
        <dbReference type="Proteomes" id="UP000689195"/>
    </source>
</evidence>
<keyword evidence="5" id="KW-0460">Magnesium</keyword>
<dbReference type="InterPro" id="IPR017926">
    <property type="entry name" value="GATASE"/>
</dbReference>
<dbReference type="EMBL" id="CAJJDO010000008">
    <property type="protein sequence ID" value="CAD8139451.1"/>
    <property type="molecule type" value="Genomic_DNA"/>
</dbReference>
<evidence type="ECO:0000256" key="6">
    <source>
        <dbReference type="ARBA" id="ARBA00022962"/>
    </source>
</evidence>
<comment type="function">
    <text evidence="9">Catalyzes the ATP-dependent amination of UTP to CTP with either L-glutamine or ammonia as the source of nitrogen.</text>
</comment>
<accession>A0A8S1SEB1</accession>
<reference evidence="13" key="1">
    <citation type="submission" date="2021-01" db="EMBL/GenBank/DDBJ databases">
        <authorList>
            <consortium name="Genoscope - CEA"/>
            <person name="William W."/>
        </authorList>
    </citation>
    <scope>NUCLEOTIDE SEQUENCE</scope>
</reference>
<keyword evidence="2" id="KW-0479">Metal-binding</keyword>
<evidence type="ECO:0000259" key="11">
    <source>
        <dbReference type="Pfam" id="PF00117"/>
    </source>
</evidence>
<keyword evidence="6 9" id="KW-0315">Glutamine amidotransferase</keyword>
<evidence type="ECO:0000313" key="13">
    <source>
        <dbReference type="EMBL" id="CAD8139451.1"/>
    </source>
</evidence>
<dbReference type="OrthoDB" id="1739076at2759"/>
<keyword evidence="4 9" id="KW-0067">ATP-binding</keyword>
<keyword evidence="10" id="KW-0812">Transmembrane</keyword>
<keyword evidence="7 9" id="KW-0665">Pyrimidine biosynthesis</keyword>
<dbReference type="GO" id="GO:0044210">
    <property type="term" value="P:'de novo' CTP biosynthetic process"/>
    <property type="evidence" value="ECO:0007669"/>
    <property type="project" value="UniProtKB-UniRule"/>
</dbReference>
<dbReference type="AlphaFoldDB" id="A0A8S1SEB1"/>
<dbReference type="GO" id="GO:0019856">
    <property type="term" value="P:pyrimidine nucleobase biosynthetic process"/>
    <property type="evidence" value="ECO:0007669"/>
    <property type="project" value="TreeGrafter"/>
</dbReference>
<evidence type="ECO:0000256" key="5">
    <source>
        <dbReference type="ARBA" id="ARBA00022842"/>
    </source>
</evidence>
<dbReference type="NCBIfam" id="NF003792">
    <property type="entry name" value="PRK05380.1"/>
    <property type="match status" value="1"/>
</dbReference>
<dbReference type="PROSITE" id="PS51273">
    <property type="entry name" value="GATASE_TYPE_1"/>
    <property type="match status" value="1"/>
</dbReference>
<evidence type="ECO:0000256" key="10">
    <source>
        <dbReference type="SAM" id="Phobius"/>
    </source>
</evidence>
<evidence type="ECO:0000256" key="4">
    <source>
        <dbReference type="ARBA" id="ARBA00022840"/>
    </source>
</evidence>
<comment type="catalytic activity">
    <reaction evidence="8 9">
        <text>UTP + L-glutamine + ATP + H2O = CTP + L-glutamate + ADP + phosphate + 2 H(+)</text>
        <dbReference type="Rhea" id="RHEA:26426"/>
        <dbReference type="ChEBI" id="CHEBI:15377"/>
        <dbReference type="ChEBI" id="CHEBI:15378"/>
        <dbReference type="ChEBI" id="CHEBI:29985"/>
        <dbReference type="ChEBI" id="CHEBI:30616"/>
        <dbReference type="ChEBI" id="CHEBI:37563"/>
        <dbReference type="ChEBI" id="CHEBI:43474"/>
        <dbReference type="ChEBI" id="CHEBI:46398"/>
        <dbReference type="ChEBI" id="CHEBI:58359"/>
        <dbReference type="ChEBI" id="CHEBI:456216"/>
        <dbReference type="EC" id="6.3.4.2"/>
    </reaction>
</comment>
<gene>
    <name evidence="13" type="ORF">PPENT_87.1.T0080105</name>
</gene>
<evidence type="ECO:0000256" key="8">
    <source>
        <dbReference type="ARBA" id="ARBA00047781"/>
    </source>
</evidence>
<name>A0A8S1SEB1_9CILI</name>
<comment type="pathway">
    <text evidence="9">Pyrimidine metabolism; CTP biosynthesis via de novo pathway; CTP from UDP: step 2/2.</text>
</comment>
<feature type="domain" description="CTP synthase N-terminal" evidence="12">
    <location>
        <begin position="6"/>
        <end position="275"/>
    </location>
</feature>
<keyword evidence="14" id="KW-1185">Reference proteome</keyword>
<organism evidence="13 14">
    <name type="scientific">Paramecium pentaurelia</name>
    <dbReference type="NCBI Taxonomy" id="43138"/>
    <lineage>
        <taxon>Eukaryota</taxon>
        <taxon>Sar</taxon>
        <taxon>Alveolata</taxon>
        <taxon>Ciliophora</taxon>
        <taxon>Intramacronucleata</taxon>
        <taxon>Oligohymenophorea</taxon>
        <taxon>Peniculida</taxon>
        <taxon>Parameciidae</taxon>
        <taxon>Paramecium</taxon>
    </lineage>
</organism>
<dbReference type="Pfam" id="PF00117">
    <property type="entry name" value="GATase"/>
    <property type="match status" value="1"/>
</dbReference>
<protein>
    <recommendedName>
        <fullName evidence="9">CTP synthase</fullName>
        <ecNumber evidence="9">6.3.4.2</ecNumber>
    </recommendedName>
    <alternativeName>
        <fullName evidence="9">UTP--ammonia ligase</fullName>
    </alternativeName>
</protein>
<dbReference type="InterPro" id="IPR004468">
    <property type="entry name" value="CTP_synthase"/>
</dbReference>
<dbReference type="GO" id="GO:0003883">
    <property type="term" value="F:CTP synthase activity"/>
    <property type="evidence" value="ECO:0007669"/>
    <property type="project" value="UniProtKB-UniRule"/>
</dbReference>
<dbReference type="PANTHER" id="PTHR11550:SF0">
    <property type="entry name" value="CTP SYNTHASE-RELATED"/>
    <property type="match status" value="1"/>
</dbReference>
<feature type="domain" description="Glutamine amidotransferase" evidence="11">
    <location>
        <begin position="314"/>
        <end position="503"/>
    </location>
</feature>
<sequence>MLNKCKYLFICGAIASGIGKGTINSSIGMLLKQYGYKVSFLKIDPYLNIDAGTMNPYEHGEVFVTGDGGEVDLDIGNYERFLDIELSFYHSLTSGKLYQKILQKEREGHYLGKTVQVIPHVVDEIKNWIRHLTTVPLKHDTEDKPDILLVEVGGTVGDLESTCYYEAVRQMINEEGKDNVGLIMLTYILTLNNEQKTKPAQNGIKDLRYTGLIADFIICRSETELQISQRDKLAMFGNISKDSIFSVPNSQHIYDVPEVLQRQKLAEHILEKFKLPIQKIPNIEKYTKFGQYLKELEQQKPITIGIMGKYMKNLDAYMSLIKALKEASYAIKVNLQLKYIDLVEFQNSQNPEEQLEKECDQFDAILVPGGFGYNGFNLKIKCCQYAREKKKPFLGICYGFQAAVIEYAQNILGIKDATSEELKEEQKGTNFVVFMPEINPKLFGGNMRLGNHETFIENKESIAYQIYDSEIVQERHRHRYEVNPEKIQILNENGLIFSGKDKQTDSRITKKLTSILCWSSISSRIYFQKFQTKSIICQFCFCCSKWRIQKIKDRYQLQQLNLRKQLILNYYYHLNQVFQQQYQDIISLYKLIYLIPNKITIYLSSHNQFSINSFLLFQILYSIIQFHQSTEIPKRPLLIFVIPKFNIKIKMKNCNQNKLLKQTSFSSEAKLVRSQISIQSQLNSYPNLLNQFLRSSFKIYSEMKEDIIQYQQCKLSLRFEQIYFLMATQKLFMYLNKMQEQYKKLQKQEAFYIILRLATIDQSNCSSFFKSPQRCNSPGIVSKDIGMEKKIQNQQLIKIIQELQLQIAGQEISKALYQFQNKILKETFHKLRWIIKLSQHLEKIKFIIEVSNYRNALNQLKQQAIQIRKFEAGLLLLNLKIKKIILSNQFYFFYSFKVQSLQCQAKKQKKVKKKQIEVSFKLQDESLKLVKLYSFFIRYCYRQPFDLLRKQLYSNQQFDLLSRNSNVQQRLSIDHVSQVLPQQQSQILESFHVVENQQQEQLENSQNQVQKPKFEIKSSGKIARSIKLYLNEYEKQQLQIQQQIIKSKIYKKPKVSQSIEENNKKRLLKNKKQIICLIFSIIIFCIALIFLFQ</sequence>
<keyword evidence="3 9" id="KW-0547">Nucleotide-binding</keyword>
<evidence type="ECO:0000256" key="2">
    <source>
        <dbReference type="ARBA" id="ARBA00022723"/>
    </source>
</evidence>
<evidence type="ECO:0000259" key="12">
    <source>
        <dbReference type="Pfam" id="PF06418"/>
    </source>
</evidence>
<dbReference type="PANTHER" id="PTHR11550">
    <property type="entry name" value="CTP SYNTHASE"/>
    <property type="match status" value="1"/>
</dbReference>
<evidence type="ECO:0000256" key="9">
    <source>
        <dbReference type="RuleBase" id="RU810713"/>
    </source>
</evidence>